<dbReference type="CDD" id="cd04320">
    <property type="entry name" value="AspRS_cyto_N"/>
    <property type="match status" value="1"/>
</dbReference>
<sequence>MSEALTVASEVKLSKKELRKLSRGMEKLSTDDHPQELPVVTVDGDGGLESATAAYGMLPLHQSQYKKGPDFVDLKDAAQEAHVDQYIWIRSRLHRSRMKGKLCFFVVRSQDYRIQNVLSVSERTPKEMLAFVAGIPKESIIDVYGCVKKSPVLIEVCNPDTIEVHCERVYVVSAALPTLPLQIEDAMRPESIPKESIIDVYGCVKKSPVLIEGCNPDTIEVHCERVYVVSAALPTLPLQIEDAMRPEDDVTVLSRVHQDTRLDNRYIELRTPVNQAIYRVGAGCVRFFMDYLTKAGFVNIQTPKMISAASEGGANVFKRLPEELLRLFSGASDAPYTRVKLIPLNSWWFVFELLIRLLVQHKADLFSKRTSRSNARYLLCEDDPLLGHLSSLIRTLTRGLVISVAGSDEDGPILRFNRALAYFIYDLIPLVPPMFILTEIWQYCNSVRLSSYHLRFVRFQQFVIDSHLQFLVSMATLRSDAAELETILSCKLDLLKIISSHENYLLWNGLTFPELKIRLGSIRSAEGVLVCSSEATKPRSLYLASAENITNKLACPIFNLVSLLITGTIDVCMNTDLPKVQQIAATLLCDLFGLHEVDPRISDQLDAQLTSPRKPTLCSLSQVATLYLDLLDLVDQWMERLITTWSFFEVERPSTVGAARRASSTPMLDIASERDDSVSAESSFLKSAVHRKKKTNVIPCDTQPEFPAHQRLKPPGQQQHGKLLRQSGSKRSLRVRSRDPSTWSVFGNVRLSHSPSDSALLSGSHSHDLPSMQVDLTKGPPPEQKNEPPVPSWLAGEVTLAVTAILDRIISGLWDMDFDCGQPGVSLLHTASSTFDGLIPYRRKKGNVGTASLLDTLLRVLLYGLSLEQSDLASSRLLSSLGFVIGKFPCFVFEESPELLATCMYHLLTLCAMDRTELRTEAVSMLYNLLRSYFLLTKNLAGPRVHLCTAFTLLFAPIDKLSGSDQPQHPARLEQIPFVQRHRLLQFSLTNLLNQVQSDPQFFADRASPQSTNQATALLFTDLPNGSPTGLVANPVFQAAYDASALSFPEKIFRLVQDLRMLSQESVLLCSNLNVQQSASEGISERLFPVIDVLFAIAERCRALPELRVFWLIQMAEQHYGMSGFDEAAQCLTHAAAIIAEHLVNRNQLPDGFPSFGCADVSEAVENVNVLEESCACGPLGSGVIEPCCPSPAWVPELVGPVNTLDTSWYFSPAGWAGLVTWAAESFAKAGRHELVPRLYAKLVPVLEALNQYSQLNVIHGKIKEAYTTLEKHQRKKRLFSSYFRIGFYGALFGTNDGTEYIYREPPLTKLPDITLRIRDYYANKFGEERVVVLKDANVVDTSTLDPDKVYLQITYVEPHFDEHELRQRSTEAQRNYMLKRFVYSMPFTPRKGVVHGSLAEQYQRKVILTTERNFPYVKSRLTVVACEHRILSPIEVAHLDVIRRVQQLEEALNSSPIDIKFLQMILQGCVGAAVNQGPVEVATTFLSEKETDTAEPFELPQSSTILTHQAYVDAQESLRLSFRRMLDNSYRALCVNRELIGPDQVEYQQALEEQYENVKRKMAHLIRLPVETETVAPEPTTQSDVPDTNMVGETDQPTE</sequence>
<evidence type="ECO:0000256" key="7">
    <source>
        <dbReference type="SAM" id="MobiDB-lite"/>
    </source>
</evidence>
<gene>
    <name evidence="9" type="ORF">CLF_101886</name>
</gene>
<reference key="2">
    <citation type="submission" date="2011-10" db="EMBL/GenBank/DDBJ databases">
        <title>The genome and transcriptome sequence of Clonorchis sinensis provide insights into the carcinogenic liver fluke.</title>
        <authorList>
            <person name="Wang X."/>
            <person name="Huang Y."/>
            <person name="Chen W."/>
            <person name="Liu H."/>
            <person name="Guo L."/>
            <person name="Chen Y."/>
            <person name="Luo F."/>
            <person name="Zhou W."/>
            <person name="Sun J."/>
            <person name="Mao Q."/>
            <person name="Liang P."/>
            <person name="Zhou C."/>
            <person name="Tian Y."/>
            <person name="Men J."/>
            <person name="Lv X."/>
            <person name="Huang L."/>
            <person name="Zhou J."/>
            <person name="Hu Y."/>
            <person name="Li R."/>
            <person name="Zhang F."/>
            <person name="Lei H."/>
            <person name="Li X."/>
            <person name="Hu X."/>
            <person name="Liang C."/>
            <person name="Xu J."/>
            <person name="Wu Z."/>
            <person name="Yu X."/>
        </authorList>
    </citation>
    <scope>NUCLEOTIDE SEQUENCE</scope>
    <source>
        <strain>Henan</strain>
    </source>
</reference>
<evidence type="ECO:0000256" key="1">
    <source>
        <dbReference type="ARBA" id="ARBA00022598"/>
    </source>
</evidence>
<keyword evidence="10" id="KW-1185">Reference proteome</keyword>
<feature type="region of interest" description="Disordered" evidence="7">
    <location>
        <begin position="699"/>
        <end position="736"/>
    </location>
</feature>
<dbReference type="Pfam" id="PF20422">
    <property type="entry name" value="DHR-2_Lobe_B"/>
    <property type="match status" value="1"/>
</dbReference>
<dbReference type="InterPro" id="IPR046770">
    <property type="entry name" value="DOCKER_Lobe_B"/>
</dbReference>
<dbReference type="GO" id="GO:0005524">
    <property type="term" value="F:ATP binding"/>
    <property type="evidence" value="ECO:0007669"/>
    <property type="project" value="InterPro"/>
</dbReference>
<comment type="similarity">
    <text evidence="6">Belongs to the DOCK family.</text>
</comment>
<feature type="region of interest" description="Disordered" evidence="7">
    <location>
        <begin position="756"/>
        <end position="790"/>
    </location>
</feature>
<dbReference type="SUPFAM" id="SSF50249">
    <property type="entry name" value="Nucleic acid-binding proteins"/>
    <property type="match status" value="2"/>
</dbReference>
<keyword evidence="2" id="KW-0344">Guanine-nucleotide releasing factor</keyword>
<dbReference type="GO" id="GO:0006418">
    <property type="term" value="P:tRNA aminoacylation for protein translation"/>
    <property type="evidence" value="ECO:0007669"/>
    <property type="project" value="InterPro"/>
</dbReference>
<dbReference type="Pfam" id="PF00152">
    <property type="entry name" value="tRNA-synt_2"/>
    <property type="match status" value="1"/>
</dbReference>
<accession>G7Y6S8</accession>
<dbReference type="PROSITE" id="PS51651">
    <property type="entry name" value="DOCKER"/>
    <property type="match status" value="1"/>
</dbReference>
<dbReference type="GO" id="GO:0005085">
    <property type="term" value="F:guanyl-nucleotide exchange factor activity"/>
    <property type="evidence" value="ECO:0007669"/>
    <property type="project" value="UniProtKB-KW"/>
</dbReference>
<dbReference type="PANTHER" id="PTHR23317:SF26">
    <property type="entry name" value="ZIZIMIN, ISOFORM K"/>
    <property type="match status" value="1"/>
</dbReference>
<evidence type="ECO:0000256" key="2">
    <source>
        <dbReference type="ARBA" id="ARBA00022658"/>
    </source>
</evidence>
<protein>
    <submittedName>
        <fullName evidence="9">Dedicator of cytokinesis protein 6</fullName>
    </submittedName>
</protein>
<dbReference type="InterPro" id="IPR043162">
    <property type="entry name" value="DOCK_C_lobe_C"/>
</dbReference>
<dbReference type="InterPro" id="IPR045864">
    <property type="entry name" value="aa-tRNA-synth_II/BPL/LPL"/>
</dbReference>
<dbReference type="InterPro" id="IPR046769">
    <property type="entry name" value="DOCKER_Lobe_A"/>
</dbReference>
<dbReference type="InterPro" id="IPR046773">
    <property type="entry name" value="DOCKER_Lobe_C"/>
</dbReference>
<evidence type="ECO:0000259" key="8">
    <source>
        <dbReference type="PROSITE" id="PS51651"/>
    </source>
</evidence>
<dbReference type="EMBL" id="DF142902">
    <property type="protein sequence ID" value="GAA48663.1"/>
    <property type="molecule type" value="Genomic_DNA"/>
</dbReference>
<dbReference type="CDD" id="cd11695">
    <property type="entry name" value="DHR2_DOCK_C"/>
    <property type="match status" value="1"/>
</dbReference>
<dbReference type="Proteomes" id="UP000008909">
    <property type="component" value="Unassembled WGS sequence"/>
</dbReference>
<keyword evidence="5" id="KW-0030">Aminoacyl-tRNA synthetase</keyword>
<dbReference type="SUPFAM" id="SSF55681">
    <property type="entry name" value="Class II aaRS and biotin synthetases"/>
    <property type="match status" value="1"/>
</dbReference>
<evidence type="ECO:0000256" key="5">
    <source>
        <dbReference type="ARBA" id="ARBA00023146"/>
    </source>
</evidence>
<feature type="compositionally biased region" description="Pro residues" evidence="7">
    <location>
        <begin position="779"/>
        <end position="790"/>
    </location>
</feature>
<dbReference type="GO" id="GO:0007264">
    <property type="term" value="P:small GTPase-mediated signal transduction"/>
    <property type="evidence" value="ECO:0007669"/>
    <property type="project" value="InterPro"/>
</dbReference>
<dbReference type="InterPro" id="IPR012340">
    <property type="entry name" value="NA-bd_OB-fold"/>
</dbReference>
<organism evidence="9 10">
    <name type="scientific">Clonorchis sinensis</name>
    <name type="common">Chinese liver fluke</name>
    <dbReference type="NCBI Taxonomy" id="79923"/>
    <lineage>
        <taxon>Eukaryota</taxon>
        <taxon>Metazoa</taxon>
        <taxon>Spiralia</taxon>
        <taxon>Lophotrochozoa</taxon>
        <taxon>Platyhelminthes</taxon>
        <taxon>Trematoda</taxon>
        <taxon>Digenea</taxon>
        <taxon>Opisthorchiida</taxon>
        <taxon>Opisthorchiata</taxon>
        <taxon>Opisthorchiidae</taxon>
        <taxon>Clonorchis</taxon>
    </lineage>
</organism>
<feature type="region of interest" description="Disordered" evidence="7">
    <location>
        <begin position="1574"/>
        <end position="1600"/>
    </location>
</feature>
<dbReference type="GO" id="GO:0004812">
    <property type="term" value="F:aminoacyl-tRNA ligase activity"/>
    <property type="evidence" value="ECO:0007669"/>
    <property type="project" value="InterPro"/>
</dbReference>
<feature type="compositionally biased region" description="Polar residues" evidence="7">
    <location>
        <begin position="716"/>
        <end position="730"/>
    </location>
</feature>
<keyword evidence="1" id="KW-0436">Ligase</keyword>
<dbReference type="Gene3D" id="3.30.930.10">
    <property type="entry name" value="Bira Bifunctional Protein, Domain 2"/>
    <property type="match status" value="1"/>
</dbReference>
<evidence type="ECO:0000313" key="9">
    <source>
        <dbReference type="EMBL" id="GAA48663.1"/>
    </source>
</evidence>
<dbReference type="Gene3D" id="1.20.58.740">
    <property type="match status" value="1"/>
</dbReference>
<keyword evidence="4" id="KW-0067">ATP-binding</keyword>
<evidence type="ECO:0000313" key="10">
    <source>
        <dbReference type="Proteomes" id="UP000008909"/>
    </source>
</evidence>
<evidence type="ECO:0000256" key="4">
    <source>
        <dbReference type="ARBA" id="ARBA00022840"/>
    </source>
</evidence>
<keyword evidence="3" id="KW-0547">Nucleotide-binding</keyword>
<dbReference type="Pfam" id="PF06920">
    <property type="entry name" value="DHR-2_Lobe_A"/>
    <property type="match status" value="1"/>
</dbReference>
<dbReference type="InterPro" id="IPR027357">
    <property type="entry name" value="DOCKER_dom"/>
</dbReference>
<dbReference type="Gene3D" id="1.25.40.410">
    <property type="match status" value="1"/>
</dbReference>
<dbReference type="Pfam" id="PF20421">
    <property type="entry name" value="DHR-2_Lobe_C"/>
    <property type="match status" value="1"/>
</dbReference>
<evidence type="ECO:0000256" key="3">
    <source>
        <dbReference type="ARBA" id="ARBA00022741"/>
    </source>
</evidence>
<dbReference type="InterPro" id="IPR026791">
    <property type="entry name" value="DOCK"/>
</dbReference>
<dbReference type="InterPro" id="IPR043161">
    <property type="entry name" value="DOCK_C_lobe_A"/>
</dbReference>
<name>G7Y6S8_CLOSI</name>
<proteinExistence type="inferred from homology"/>
<evidence type="ECO:0000256" key="6">
    <source>
        <dbReference type="PROSITE-ProRule" id="PRU00984"/>
    </source>
</evidence>
<dbReference type="InterPro" id="IPR004364">
    <property type="entry name" value="Aa-tRNA-synt_II"/>
</dbReference>
<feature type="domain" description="DOCKER" evidence="8">
    <location>
        <begin position="1099"/>
        <end position="1572"/>
    </location>
</feature>
<dbReference type="Gene3D" id="2.40.50.140">
    <property type="entry name" value="Nucleic acid-binding proteins"/>
    <property type="match status" value="2"/>
</dbReference>
<reference evidence="9" key="1">
    <citation type="journal article" date="2011" name="Genome Biol.">
        <title>The draft genome of the carcinogenic human liver fluke Clonorchis sinensis.</title>
        <authorList>
            <person name="Wang X."/>
            <person name="Chen W."/>
            <person name="Huang Y."/>
            <person name="Sun J."/>
            <person name="Men J."/>
            <person name="Liu H."/>
            <person name="Luo F."/>
            <person name="Guo L."/>
            <person name="Lv X."/>
            <person name="Deng C."/>
            <person name="Zhou C."/>
            <person name="Fan Y."/>
            <person name="Li X."/>
            <person name="Huang L."/>
            <person name="Hu Y."/>
            <person name="Liang C."/>
            <person name="Hu X."/>
            <person name="Xu J."/>
            <person name="Yu X."/>
        </authorList>
    </citation>
    <scope>NUCLEOTIDE SEQUENCE [LARGE SCALE GENOMIC DNA]</scope>
    <source>
        <strain evidence="9">Henan</strain>
    </source>
</reference>
<dbReference type="PANTHER" id="PTHR23317">
    <property type="entry name" value="DEDICATOR OF CYTOKINESIS DOCK"/>
    <property type="match status" value="1"/>
</dbReference>